<evidence type="ECO:0000256" key="1">
    <source>
        <dbReference type="SAM" id="Coils"/>
    </source>
</evidence>
<gene>
    <name evidence="3" type="ORF">A2733_00310</name>
</gene>
<sequence>MENNKHLTRQEKVRRKKNAIRSLKAKMNARRTRTEKFADWLTNSFGTTFFLVCNFVLFLVWIILNTNVISNVKPFDPFPFSFLTMVVSLEAIFLSVIVLISQNRENKINELREEIELYINTYTESEITKLIYLQTLLLQKNGIDVSADKEVQAMLKDLESDEIEKELEKQLF</sequence>
<proteinExistence type="predicted"/>
<evidence type="ECO:0000313" key="4">
    <source>
        <dbReference type="Proteomes" id="UP000178985"/>
    </source>
</evidence>
<protein>
    <recommendedName>
        <fullName evidence="5">DUF1003 domain-containing protein</fullName>
    </recommendedName>
</protein>
<dbReference type="InterPro" id="IPR010406">
    <property type="entry name" value="DUF1003"/>
</dbReference>
<dbReference type="Pfam" id="PF06210">
    <property type="entry name" value="DUF1003"/>
    <property type="match status" value="1"/>
</dbReference>
<feature type="coiled-coil region" evidence="1">
    <location>
        <begin position="101"/>
        <end position="128"/>
    </location>
</feature>
<dbReference type="AlphaFoldDB" id="A0A1F6V1H2"/>
<evidence type="ECO:0000256" key="2">
    <source>
        <dbReference type="SAM" id="Phobius"/>
    </source>
</evidence>
<feature type="transmembrane region" description="Helical" evidence="2">
    <location>
        <begin position="40"/>
        <end position="64"/>
    </location>
</feature>
<accession>A0A1F6V1H2</accession>
<dbReference type="Proteomes" id="UP000178985">
    <property type="component" value="Unassembled WGS sequence"/>
</dbReference>
<dbReference type="EMBL" id="MFTO01000018">
    <property type="protein sequence ID" value="OGI63482.1"/>
    <property type="molecule type" value="Genomic_DNA"/>
</dbReference>
<comment type="caution">
    <text evidence="3">The sequence shown here is derived from an EMBL/GenBank/DDBJ whole genome shotgun (WGS) entry which is preliminary data.</text>
</comment>
<evidence type="ECO:0008006" key="5">
    <source>
        <dbReference type="Google" id="ProtNLM"/>
    </source>
</evidence>
<name>A0A1F6V1H2_9BACT</name>
<evidence type="ECO:0000313" key="3">
    <source>
        <dbReference type="EMBL" id="OGI63482.1"/>
    </source>
</evidence>
<organism evidence="3 4">
    <name type="scientific">Candidatus Nomurabacteria bacterium RIFCSPHIGHO2_01_FULL_40_20</name>
    <dbReference type="NCBI Taxonomy" id="1801738"/>
    <lineage>
        <taxon>Bacteria</taxon>
        <taxon>Candidatus Nomuraibacteriota</taxon>
    </lineage>
</organism>
<keyword evidence="1" id="KW-0175">Coiled coil</keyword>
<keyword evidence="2" id="KW-0812">Transmembrane</keyword>
<feature type="transmembrane region" description="Helical" evidence="2">
    <location>
        <begin position="80"/>
        <end position="100"/>
    </location>
</feature>
<reference evidence="3 4" key="1">
    <citation type="journal article" date="2016" name="Nat. Commun.">
        <title>Thousands of microbial genomes shed light on interconnected biogeochemical processes in an aquifer system.</title>
        <authorList>
            <person name="Anantharaman K."/>
            <person name="Brown C.T."/>
            <person name="Hug L.A."/>
            <person name="Sharon I."/>
            <person name="Castelle C.J."/>
            <person name="Probst A.J."/>
            <person name="Thomas B.C."/>
            <person name="Singh A."/>
            <person name="Wilkins M.J."/>
            <person name="Karaoz U."/>
            <person name="Brodie E.L."/>
            <person name="Williams K.H."/>
            <person name="Hubbard S.S."/>
            <person name="Banfield J.F."/>
        </authorList>
    </citation>
    <scope>NUCLEOTIDE SEQUENCE [LARGE SCALE GENOMIC DNA]</scope>
</reference>
<dbReference type="PANTHER" id="PTHR41386">
    <property type="entry name" value="INTEGRAL MEMBRANE PROTEIN-RELATED"/>
    <property type="match status" value="1"/>
</dbReference>
<keyword evidence="2" id="KW-1133">Transmembrane helix</keyword>
<keyword evidence="2" id="KW-0472">Membrane</keyword>
<dbReference type="PANTHER" id="PTHR41386:SF1">
    <property type="entry name" value="MEMBRANE PROTEIN"/>
    <property type="match status" value="1"/>
</dbReference>